<dbReference type="EMBL" id="KV983338">
    <property type="protein sequence ID" value="PIO23012.1"/>
    <property type="molecule type" value="Genomic_DNA"/>
</dbReference>
<dbReference type="AlphaFoldDB" id="A0A2G9R589"/>
<proteinExistence type="predicted"/>
<dbReference type="Proteomes" id="UP000228934">
    <property type="component" value="Unassembled WGS sequence"/>
</dbReference>
<keyword evidence="3" id="KW-1185">Reference proteome</keyword>
<evidence type="ECO:0000256" key="1">
    <source>
        <dbReference type="SAM" id="MobiDB-lite"/>
    </source>
</evidence>
<protein>
    <submittedName>
        <fullName evidence="2">Uncharacterized protein</fullName>
    </submittedName>
</protein>
<organism evidence="2 3">
    <name type="scientific">Aquarana catesbeiana</name>
    <name type="common">American bullfrog</name>
    <name type="synonym">Rana catesbeiana</name>
    <dbReference type="NCBI Taxonomy" id="8400"/>
    <lineage>
        <taxon>Eukaryota</taxon>
        <taxon>Metazoa</taxon>
        <taxon>Chordata</taxon>
        <taxon>Craniata</taxon>
        <taxon>Vertebrata</taxon>
        <taxon>Euteleostomi</taxon>
        <taxon>Amphibia</taxon>
        <taxon>Batrachia</taxon>
        <taxon>Anura</taxon>
        <taxon>Neobatrachia</taxon>
        <taxon>Ranoidea</taxon>
        <taxon>Ranidae</taxon>
        <taxon>Aquarana</taxon>
    </lineage>
</organism>
<accession>A0A2G9R589</accession>
<name>A0A2G9R589_AQUCT</name>
<reference evidence="3" key="1">
    <citation type="journal article" date="2017" name="Nat. Commun.">
        <title>The North American bullfrog draft genome provides insight into hormonal regulation of long noncoding RNA.</title>
        <authorList>
            <person name="Hammond S.A."/>
            <person name="Warren R.L."/>
            <person name="Vandervalk B.P."/>
            <person name="Kucuk E."/>
            <person name="Khan H."/>
            <person name="Gibb E.A."/>
            <person name="Pandoh P."/>
            <person name="Kirk H."/>
            <person name="Zhao Y."/>
            <person name="Jones M."/>
            <person name="Mungall A.J."/>
            <person name="Coope R."/>
            <person name="Pleasance S."/>
            <person name="Moore R.A."/>
            <person name="Holt R.A."/>
            <person name="Round J.M."/>
            <person name="Ohora S."/>
            <person name="Walle B.V."/>
            <person name="Veldhoen N."/>
            <person name="Helbing C.C."/>
            <person name="Birol I."/>
        </authorList>
    </citation>
    <scope>NUCLEOTIDE SEQUENCE [LARGE SCALE GENOMIC DNA]</scope>
</reference>
<gene>
    <name evidence="2" type="ORF">AB205_0192370</name>
</gene>
<feature type="compositionally biased region" description="Low complexity" evidence="1">
    <location>
        <begin position="12"/>
        <end position="25"/>
    </location>
</feature>
<evidence type="ECO:0000313" key="3">
    <source>
        <dbReference type="Proteomes" id="UP000228934"/>
    </source>
</evidence>
<feature type="region of interest" description="Disordered" evidence="1">
    <location>
        <begin position="1"/>
        <end position="25"/>
    </location>
</feature>
<evidence type="ECO:0000313" key="2">
    <source>
        <dbReference type="EMBL" id="PIO23012.1"/>
    </source>
</evidence>
<sequence length="50" mass="5172">MSGLHSPLSITCSSSACPSSGSPASSSNIYLEQIFQAVRKKRNLLGFAAA</sequence>